<comment type="caution">
    <text evidence="1">The sequence shown here is derived from an EMBL/GenBank/DDBJ whole genome shotgun (WGS) entry which is preliminary data.</text>
</comment>
<gene>
    <name evidence="1" type="ORF">CR513_25821</name>
</gene>
<dbReference type="Proteomes" id="UP000257109">
    <property type="component" value="Unassembled WGS sequence"/>
</dbReference>
<sequence>MIVPIADLIDNRKETSVMVLGQWMLMSHDKRKIRGWVTFGGNQKGKIARIGDIDLKHNLLNISQLCDSGYDVSFNKG</sequence>
<keyword evidence="2" id="KW-1185">Reference proteome</keyword>
<organism evidence="1 2">
    <name type="scientific">Mucuna pruriens</name>
    <name type="common">Velvet bean</name>
    <name type="synonym">Dolichos pruriens</name>
    <dbReference type="NCBI Taxonomy" id="157652"/>
    <lineage>
        <taxon>Eukaryota</taxon>
        <taxon>Viridiplantae</taxon>
        <taxon>Streptophyta</taxon>
        <taxon>Embryophyta</taxon>
        <taxon>Tracheophyta</taxon>
        <taxon>Spermatophyta</taxon>
        <taxon>Magnoliopsida</taxon>
        <taxon>eudicotyledons</taxon>
        <taxon>Gunneridae</taxon>
        <taxon>Pentapetalae</taxon>
        <taxon>rosids</taxon>
        <taxon>fabids</taxon>
        <taxon>Fabales</taxon>
        <taxon>Fabaceae</taxon>
        <taxon>Papilionoideae</taxon>
        <taxon>50 kb inversion clade</taxon>
        <taxon>NPAAA clade</taxon>
        <taxon>indigoferoid/millettioid clade</taxon>
        <taxon>Phaseoleae</taxon>
        <taxon>Mucuna</taxon>
    </lineage>
</organism>
<dbReference type="OrthoDB" id="1932348at2759"/>
<protein>
    <submittedName>
        <fullName evidence="1">Uncharacterized protein</fullName>
    </submittedName>
</protein>
<dbReference type="AlphaFoldDB" id="A0A371GP29"/>
<evidence type="ECO:0000313" key="2">
    <source>
        <dbReference type="Proteomes" id="UP000257109"/>
    </source>
</evidence>
<evidence type="ECO:0000313" key="1">
    <source>
        <dbReference type="EMBL" id="RDX92103.1"/>
    </source>
</evidence>
<name>A0A371GP29_MUCPR</name>
<proteinExistence type="predicted"/>
<reference evidence="1" key="1">
    <citation type="submission" date="2018-05" db="EMBL/GenBank/DDBJ databases">
        <title>Draft genome of Mucuna pruriens seed.</title>
        <authorList>
            <person name="Nnadi N.E."/>
            <person name="Vos R."/>
            <person name="Hasami M.H."/>
            <person name="Devisetty U.K."/>
            <person name="Aguiy J.C."/>
        </authorList>
    </citation>
    <scope>NUCLEOTIDE SEQUENCE [LARGE SCALE GENOMIC DNA]</scope>
    <source>
        <strain evidence="1">JCA_2017</strain>
    </source>
</reference>
<feature type="non-terminal residue" evidence="1">
    <location>
        <position position="1"/>
    </location>
</feature>
<dbReference type="EMBL" id="QJKJ01004950">
    <property type="protein sequence ID" value="RDX92103.1"/>
    <property type="molecule type" value="Genomic_DNA"/>
</dbReference>
<accession>A0A371GP29</accession>